<accession>A0A8C4X413</accession>
<reference evidence="2" key="3">
    <citation type="submission" date="2025-09" db="UniProtKB">
        <authorList>
            <consortium name="Ensembl"/>
        </authorList>
    </citation>
    <scope>IDENTIFICATION</scope>
</reference>
<dbReference type="AlphaFoldDB" id="A0A8C4X413"/>
<reference evidence="2" key="1">
    <citation type="submission" date="2021-06" db="EMBL/GenBank/DDBJ databases">
        <authorList>
            <consortium name="Wellcome Sanger Institute Data Sharing"/>
        </authorList>
    </citation>
    <scope>NUCLEOTIDE SEQUENCE [LARGE SCALE GENOMIC DNA]</scope>
</reference>
<dbReference type="InterPro" id="IPR001304">
    <property type="entry name" value="C-type_lectin-like"/>
</dbReference>
<organism evidence="2 3">
    <name type="scientific">Erpetoichthys calabaricus</name>
    <name type="common">Rope fish</name>
    <name type="synonym">Calamoichthys calabaricus</name>
    <dbReference type="NCBI Taxonomy" id="27687"/>
    <lineage>
        <taxon>Eukaryota</taxon>
        <taxon>Metazoa</taxon>
        <taxon>Chordata</taxon>
        <taxon>Craniata</taxon>
        <taxon>Vertebrata</taxon>
        <taxon>Euteleostomi</taxon>
        <taxon>Actinopterygii</taxon>
        <taxon>Polypteriformes</taxon>
        <taxon>Polypteridae</taxon>
        <taxon>Erpetoichthys</taxon>
    </lineage>
</organism>
<dbReference type="Ensembl" id="ENSECRT00000003252.1">
    <property type="protein sequence ID" value="ENSECRP00000003198.1"/>
    <property type="gene ID" value="ENSECRG00000002186.1"/>
</dbReference>
<reference evidence="2" key="2">
    <citation type="submission" date="2025-08" db="UniProtKB">
        <authorList>
            <consortium name="Ensembl"/>
        </authorList>
    </citation>
    <scope>IDENTIFICATION</scope>
</reference>
<dbReference type="GeneTree" id="ENSGT01150000288527"/>
<name>A0A8C4X413_ERPCA</name>
<sequence>MNENSLLVCSGGPATSARIPIVSGTPGLEFFFVNQSTSWATAQNYCRTHFTDLAVLKGEDMLNNVSSALSRLKVPSVWFGLTRHNLTCWTWMDGTPLEVANWIPGEPNNFNLCEECAEMIGGKWNDNSCGGSLHHPFATGTARPEAPPPHDGTC</sequence>
<proteinExistence type="predicted"/>
<dbReference type="InterPro" id="IPR016187">
    <property type="entry name" value="CTDL_fold"/>
</dbReference>
<evidence type="ECO:0000259" key="1">
    <source>
        <dbReference type="PROSITE" id="PS50041"/>
    </source>
</evidence>
<evidence type="ECO:0000313" key="2">
    <source>
        <dbReference type="Ensembl" id="ENSECRP00000003198.1"/>
    </source>
</evidence>
<dbReference type="InterPro" id="IPR050111">
    <property type="entry name" value="C-type_lectin/snaclec_domain"/>
</dbReference>
<dbReference type="CDD" id="cd00037">
    <property type="entry name" value="CLECT"/>
    <property type="match status" value="1"/>
</dbReference>
<dbReference type="Pfam" id="PF00059">
    <property type="entry name" value="Lectin_C"/>
    <property type="match status" value="1"/>
</dbReference>
<feature type="domain" description="C-type lectin" evidence="1">
    <location>
        <begin position="25"/>
        <end position="129"/>
    </location>
</feature>
<dbReference type="SUPFAM" id="SSF56436">
    <property type="entry name" value="C-type lectin-like"/>
    <property type="match status" value="1"/>
</dbReference>
<dbReference type="Gene3D" id="3.10.100.10">
    <property type="entry name" value="Mannose-Binding Protein A, subunit A"/>
    <property type="match status" value="1"/>
</dbReference>
<dbReference type="SMART" id="SM00034">
    <property type="entry name" value="CLECT"/>
    <property type="match status" value="1"/>
</dbReference>
<dbReference type="PANTHER" id="PTHR22803">
    <property type="entry name" value="MANNOSE, PHOSPHOLIPASE, LECTIN RECEPTOR RELATED"/>
    <property type="match status" value="1"/>
</dbReference>
<protein>
    <recommendedName>
        <fullName evidence="1">C-type lectin domain-containing protein</fullName>
    </recommendedName>
</protein>
<dbReference type="InterPro" id="IPR016186">
    <property type="entry name" value="C-type_lectin-like/link_sf"/>
</dbReference>
<dbReference type="Proteomes" id="UP000694620">
    <property type="component" value="Chromosome 3"/>
</dbReference>
<dbReference type="PROSITE" id="PS50041">
    <property type="entry name" value="C_TYPE_LECTIN_2"/>
    <property type="match status" value="1"/>
</dbReference>
<evidence type="ECO:0000313" key="3">
    <source>
        <dbReference type="Proteomes" id="UP000694620"/>
    </source>
</evidence>
<keyword evidence="3" id="KW-1185">Reference proteome</keyword>